<dbReference type="PROSITE" id="PS00562">
    <property type="entry name" value="CBM1_1"/>
    <property type="match status" value="2"/>
</dbReference>
<accession>A0A819M8R9</accession>
<evidence type="ECO:0000256" key="2">
    <source>
        <dbReference type="SAM" id="MobiDB-lite"/>
    </source>
</evidence>
<dbReference type="GO" id="GO:0005975">
    <property type="term" value="P:carbohydrate metabolic process"/>
    <property type="evidence" value="ECO:0007669"/>
    <property type="project" value="InterPro"/>
</dbReference>
<comment type="caution">
    <text evidence="5">The sequence shown here is derived from an EMBL/GenBank/DDBJ whole genome shotgun (WGS) entry which is preliminary data.</text>
</comment>
<dbReference type="Proteomes" id="UP000663881">
    <property type="component" value="Unassembled WGS sequence"/>
</dbReference>
<evidence type="ECO:0000313" key="5">
    <source>
        <dbReference type="EMBL" id="CAF3975431.1"/>
    </source>
</evidence>
<name>A0A819M8R9_9BILA</name>
<reference evidence="5" key="1">
    <citation type="submission" date="2021-02" db="EMBL/GenBank/DDBJ databases">
        <authorList>
            <person name="Nowell W R."/>
        </authorList>
    </citation>
    <scope>NUCLEOTIDE SEQUENCE</scope>
</reference>
<organism evidence="5 6">
    <name type="scientific">Adineta steineri</name>
    <dbReference type="NCBI Taxonomy" id="433720"/>
    <lineage>
        <taxon>Eukaryota</taxon>
        <taxon>Metazoa</taxon>
        <taxon>Spiralia</taxon>
        <taxon>Gnathifera</taxon>
        <taxon>Rotifera</taxon>
        <taxon>Eurotatoria</taxon>
        <taxon>Bdelloidea</taxon>
        <taxon>Adinetida</taxon>
        <taxon>Adinetidae</taxon>
        <taxon>Adineta</taxon>
    </lineage>
</organism>
<proteinExistence type="predicted"/>
<feature type="domain" description="CBM1" evidence="4">
    <location>
        <begin position="169"/>
        <end position="205"/>
    </location>
</feature>
<feature type="domain" description="CBM1" evidence="4">
    <location>
        <begin position="20"/>
        <end position="57"/>
    </location>
</feature>
<evidence type="ECO:0000256" key="3">
    <source>
        <dbReference type="SAM" id="SignalP"/>
    </source>
</evidence>
<evidence type="ECO:0000256" key="1">
    <source>
        <dbReference type="ARBA" id="ARBA00022729"/>
    </source>
</evidence>
<dbReference type="SMART" id="SM00236">
    <property type="entry name" value="fCBD"/>
    <property type="match status" value="3"/>
</dbReference>
<gene>
    <name evidence="5" type="ORF">OKA104_LOCUS28348</name>
</gene>
<feature type="signal peptide" evidence="3">
    <location>
        <begin position="1"/>
        <end position="20"/>
    </location>
</feature>
<feature type="compositionally biased region" description="Low complexity" evidence="2">
    <location>
        <begin position="210"/>
        <end position="233"/>
    </location>
</feature>
<feature type="domain" description="CBM1" evidence="4">
    <location>
        <begin position="80"/>
        <end position="115"/>
    </location>
</feature>
<dbReference type="AlphaFoldDB" id="A0A819M8R9"/>
<keyword evidence="1 3" id="KW-0732">Signal</keyword>
<dbReference type="Pfam" id="PF00734">
    <property type="entry name" value="CBM_1"/>
    <property type="match status" value="3"/>
</dbReference>
<dbReference type="PROSITE" id="PS51164">
    <property type="entry name" value="CBM1_2"/>
    <property type="match status" value="3"/>
</dbReference>
<dbReference type="SUPFAM" id="SSF57180">
    <property type="entry name" value="Cellulose-binding domain"/>
    <property type="match status" value="3"/>
</dbReference>
<dbReference type="InterPro" id="IPR035971">
    <property type="entry name" value="CBD_sf"/>
</dbReference>
<feature type="region of interest" description="Disordered" evidence="2">
    <location>
        <begin position="208"/>
        <end position="233"/>
    </location>
</feature>
<dbReference type="InterPro" id="IPR000254">
    <property type="entry name" value="CBD"/>
</dbReference>
<feature type="chain" id="PRO_5032771920" description="CBM1 domain-containing protein" evidence="3">
    <location>
        <begin position="21"/>
        <end position="233"/>
    </location>
</feature>
<dbReference type="GO" id="GO:0030248">
    <property type="term" value="F:cellulose binding"/>
    <property type="evidence" value="ECO:0007669"/>
    <property type="project" value="InterPro"/>
</dbReference>
<protein>
    <recommendedName>
        <fullName evidence="4">CBM1 domain-containing protein</fullName>
    </recommendedName>
</protein>
<evidence type="ECO:0000313" key="6">
    <source>
        <dbReference type="Proteomes" id="UP000663881"/>
    </source>
</evidence>
<evidence type="ECO:0000259" key="4">
    <source>
        <dbReference type="PROSITE" id="PS51164"/>
    </source>
</evidence>
<feature type="region of interest" description="Disordered" evidence="2">
    <location>
        <begin position="121"/>
        <end position="162"/>
    </location>
</feature>
<dbReference type="EMBL" id="CAJOAY010002733">
    <property type="protein sequence ID" value="CAF3975431.1"/>
    <property type="molecule type" value="Genomic_DNA"/>
</dbReference>
<sequence>MLKIILILFIGLINLPKTTPCASQWSQCGGIGYSGDTNCCDPTTTCQYSNPWYSQCLTGPTNPTTTTIATTTTSNPANSGCASVYSQCGGQNWQGPACCIASTCNQLNPYYSQCQPGTTSPPTASSTDSTTISSTTQSTASTTLPPTTTISTTVSTSSSSSSTSSINQACSSMYQQCGGITWNGLTTCCSGSVCTCLNDYYWQCLPPGQSSSCSSSSNNNPSSTAASSSSSSS</sequence>
<dbReference type="GO" id="GO:0005576">
    <property type="term" value="C:extracellular region"/>
    <property type="evidence" value="ECO:0007669"/>
    <property type="project" value="InterPro"/>
</dbReference>
<feature type="non-terminal residue" evidence="5">
    <location>
        <position position="1"/>
    </location>
</feature>